<sequence>MTANDLTFGIEFETTMPAEYGAIRGGYHRGLQVEWLPQGWTAEGDGSIYARGNRVGVEFVSPVLKGVDGLQQVLTVLAELKRRGARVNESCGLHIHVGGFTTSPVNLDRLTTMVSNFERAIYASTGTKKRERGSYCRGIRSVTEIVARRVLPSDRYRVLNLTNVHSGRRPAVEFRAFAGTLNEVKVVGYLRMALGLVERAIETRKVKWIAKPTVETSPIKRGGEGQTELNRLFYHLGWTKGRAKRVYGDLDCTPAPGAKQVKAELMRLAKKYDAAS</sequence>
<gene>
    <name evidence="1" type="ORF">Pla175_17620</name>
</gene>
<name>A0A518DAD8_9BACT</name>
<organism evidence="1 2">
    <name type="scientific">Pirellulimonas nuda</name>
    <dbReference type="NCBI Taxonomy" id="2528009"/>
    <lineage>
        <taxon>Bacteria</taxon>
        <taxon>Pseudomonadati</taxon>
        <taxon>Planctomycetota</taxon>
        <taxon>Planctomycetia</taxon>
        <taxon>Pirellulales</taxon>
        <taxon>Lacipirellulaceae</taxon>
        <taxon>Pirellulimonas</taxon>
    </lineage>
</organism>
<dbReference type="Pfam" id="PF12224">
    <property type="entry name" value="Amidoligase_2"/>
    <property type="match status" value="1"/>
</dbReference>
<protein>
    <submittedName>
        <fullName evidence="1">Amidoligase enzyme</fullName>
    </submittedName>
</protein>
<dbReference type="KEGG" id="pnd:Pla175_17620"/>
<dbReference type="PANTHER" id="PTHR36847">
    <property type="entry name" value="AMIDOLIGASE ENZYME"/>
    <property type="match status" value="1"/>
</dbReference>
<keyword evidence="1" id="KW-0436">Ligase</keyword>
<dbReference type="AlphaFoldDB" id="A0A518DAD8"/>
<dbReference type="PANTHER" id="PTHR36847:SF1">
    <property type="entry name" value="AMIDOLIGASE ENZYME"/>
    <property type="match status" value="1"/>
</dbReference>
<proteinExistence type="predicted"/>
<dbReference type="OrthoDB" id="5380364at2"/>
<evidence type="ECO:0000313" key="2">
    <source>
        <dbReference type="Proteomes" id="UP000317429"/>
    </source>
</evidence>
<dbReference type="RefSeq" id="WP_145283251.1">
    <property type="nucleotide sequence ID" value="NZ_CP036291.1"/>
</dbReference>
<evidence type="ECO:0000313" key="1">
    <source>
        <dbReference type="EMBL" id="QDU88386.1"/>
    </source>
</evidence>
<dbReference type="InterPro" id="IPR022025">
    <property type="entry name" value="Amidoligase_2"/>
</dbReference>
<dbReference type="Proteomes" id="UP000317429">
    <property type="component" value="Chromosome"/>
</dbReference>
<keyword evidence="2" id="KW-1185">Reference proteome</keyword>
<dbReference type="GO" id="GO:0016874">
    <property type="term" value="F:ligase activity"/>
    <property type="evidence" value="ECO:0007669"/>
    <property type="project" value="UniProtKB-KW"/>
</dbReference>
<reference evidence="1 2" key="1">
    <citation type="submission" date="2019-02" db="EMBL/GenBank/DDBJ databases">
        <title>Deep-cultivation of Planctomycetes and their phenomic and genomic characterization uncovers novel biology.</title>
        <authorList>
            <person name="Wiegand S."/>
            <person name="Jogler M."/>
            <person name="Boedeker C."/>
            <person name="Pinto D."/>
            <person name="Vollmers J."/>
            <person name="Rivas-Marin E."/>
            <person name="Kohn T."/>
            <person name="Peeters S.H."/>
            <person name="Heuer A."/>
            <person name="Rast P."/>
            <person name="Oberbeckmann S."/>
            <person name="Bunk B."/>
            <person name="Jeske O."/>
            <person name="Meyerdierks A."/>
            <person name="Storesund J.E."/>
            <person name="Kallscheuer N."/>
            <person name="Luecker S."/>
            <person name="Lage O.M."/>
            <person name="Pohl T."/>
            <person name="Merkel B.J."/>
            <person name="Hornburger P."/>
            <person name="Mueller R.-W."/>
            <person name="Bruemmer F."/>
            <person name="Labrenz M."/>
            <person name="Spormann A.M."/>
            <person name="Op den Camp H."/>
            <person name="Overmann J."/>
            <person name="Amann R."/>
            <person name="Jetten M.S.M."/>
            <person name="Mascher T."/>
            <person name="Medema M.H."/>
            <person name="Devos D.P."/>
            <person name="Kaster A.-K."/>
            <person name="Ovreas L."/>
            <person name="Rohde M."/>
            <person name="Galperin M.Y."/>
            <person name="Jogler C."/>
        </authorList>
    </citation>
    <scope>NUCLEOTIDE SEQUENCE [LARGE SCALE GENOMIC DNA]</scope>
    <source>
        <strain evidence="1 2">Pla175</strain>
    </source>
</reference>
<accession>A0A518DAD8</accession>
<dbReference type="EMBL" id="CP036291">
    <property type="protein sequence ID" value="QDU88386.1"/>
    <property type="molecule type" value="Genomic_DNA"/>
</dbReference>